<keyword evidence="2" id="KW-1185">Reference proteome</keyword>
<evidence type="ECO:0000313" key="1">
    <source>
        <dbReference type="EMBL" id="MBU8868440.1"/>
    </source>
</evidence>
<dbReference type="Proteomes" id="UP000824166">
    <property type="component" value="Unassembled WGS sequence"/>
</dbReference>
<reference evidence="1 2" key="1">
    <citation type="submission" date="2021-06" db="EMBL/GenBank/DDBJ databases">
        <authorList>
            <person name="Jeong J.W."/>
        </authorList>
    </citation>
    <scope>NUCLEOTIDE SEQUENCE [LARGE SCALE GENOMIC DNA]</scope>
    <source>
        <strain evidence="1 2">MMS21-TAE1-1</strain>
    </source>
</reference>
<dbReference type="InterPro" id="IPR056955">
    <property type="entry name" value="ORC-CDC6-like"/>
</dbReference>
<name>A0ABS6I9Q1_9MICC</name>
<evidence type="ECO:0008006" key="3">
    <source>
        <dbReference type="Google" id="ProtNLM"/>
    </source>
</evidence>
<protein>
    <recommendedName>
        <fullName evidence="3">ATP-binding protein</fullName>
    </recommendedName>
</protein>
<dbReference type="EMBL" id="JAHOPC010000014">
    <property type="protein sequence ID" value="MBU8868440.1"/>
    <property type="molecule type" value="Genomic_DNA"/>
</dbReference>
<sequence>MDSATSNLSSEIQNHLGQYRAEYLNDKIFELFAKPVYWDRLSDERPCFIIGGRGTGKTTTLRQLAYEGQYRDVGANVGQWSTIGMYWRIESSVTATFQGERFSESEWIRLFSHYINLQFIDMILEFVAWRSSKTGNKTTIDKRYLRRACLALSIDETQDLETFAEYISDELIKFEAAVNGLGQPIKSLNLSTLGRPVSAVVAAVRHDAALESKALTFCLDEYENLAPYQQRVMNTLIKHVGDSGYTFKIGMRRNGLHERATLTTSEFLIEPADYVGIDIEDSIKKNDFGAFAAAVCNERLSRIRANAGRPRLGVQELLPDLSMNSEASLLGSDQRVAAIRRELIASDVSNAELDAFEKMDNVEACVVGFWAESQGTSASSVLSEAISKPAEWKNRVNNYGYTVLFTLRKGRVGISKYYSGWSTYVLLAEGNIRYLLYLVTEALTQHSSQGGTLSGPVSAETQTLAAQAVGERIVFELAGLHARGTQLTRLVLGLGRVFGIMAKQPYGHAPEVTQFRISDKVNSEANALVGAGVMHNALVQFTADKMAASSSETKDFDYQMHPIFAPFFVYSPRRKRRMNLRASELVGLASAESSTYIRSLIVRKDRQVDNDPPQQLSLFADWFRNE</sequence>
<organism evidence="1 2">
    <name type="scientific">Paenarthrobacter aromaticivorans</name>
    <dbReference type="NCBI Taxonomy" id="2849150"/>
    <lineage>
        <taxon>Bacteria</taxon>
        <taxon>Bacillati</taxon>
        <taxon>Actinomycetota</taxon>
        <taxon>Actinomycetes</taxon>
        <taxon>Micrococcales</taxon>
        <taxon>Micrococcaceae</taxon>
        <taxon>Paenarthrobacter</taxon>
    </lineage>
</organism>
<accession>A0ABS6I9Q1</accession>
<evidence type="ECO:0000313" key="2">
    <source>
        <dbReference type="Proteomes" id="UP000824166"/>
    </source>
</evidence>
<dbReference type="Pfam" id="PF24389">
    <property type="entry name" value="ORC-CDC6-like"/>
    <property type="match status" value="1"/>
</dbReference>
<dbReference type="RefSeq" id="WP_216926557.1">
    <property type="nucleotide sequence ID" value="NZ_JAHOPC010000014.1"/>
</dbReference>
<gene>
    <name evidence="1" type="ORF">KSW38_19280</name>
</gene>
<comment type="caution">
    <text evidence="1">The sequence shown here is derived from an EMBL/GenBank/DDBJ whole genome shotgun (WGS) entry which is preliminary data.</text>
</comment>
<proteinExistence type="predicted"/>